<keyword evidence="1 3" id="KW-0479">Metal-binding</keyword>
<name>A0A5N0ULR6_9PSEU</name>
<feature type="binding site" evidence="3">
    <location>
        <position position="22"/>
    </location>
    <ligand>
        <name>a divalent metal cation</name>
        <dbReference type="ChEBI" id="CHEBI:60240"/>
        <label>1</label>
    </ligand>
</feature>
<dbReference type="GO" id="GO:0008270">
    <property type="term" value="F:zinc ion binding"/>
    <property type="evidence" value="ECO:0007669"/>
    <property type="project" value="InterPro"/>
</dbReference>
<comment type="caution">
    <text evidence="4">Lacks conserved residue(s) required for the propagation of feature annotation.</text>
</comment>
<dbReference type="PANTHER" id="PTHR10819">
    <property type="entry name" value="PHOSPHOTRIESTERASE-RELATED"/>
    <property type="match status" value="1"/>
</dbReference>
<reference evidence="5" key="1">
    <citation type="submission" date="2019-09" db="EMBL/GenBank/DDBJ databases">
        <authorList>
            <person name="Teo W.F.A."/>
            <person name="Duangmal K."/>
        </authorList>
    </citation>
    <scope>NUCLEOTIDE SEQUENCE [LARGE SCALE GENOMIC DNA]</scope>
    <source>
        <strain evidence="5">K81G1</strain>
    </source>
</reference>
<dbReference type="Pfam" id="PF02126">
    <property type="entry name" value="PTE"/>
    <property type="match status" value="1"/>
</dbReference>
<feature type="binding site" evidence="3">
    <location>
        <position position="193"/>
    </location>
    <ligand>
        <name>a divalent metal cation</name>
        <dbReference type="ChEBI" id="CHEBI:60240"/>
        <label>2</label>
    </ligand>
</feature>
<dbReference type="Gene3D" id="3.20.20.140">
    <property type="entry name" value="Metal-dependent hydrolases"/>
    <property type="match status" value="1"/>
</dbReference>
<feature type="binding site" evidence="3">
    <location>
        <position position="161"/>
    </location>
    <ligand>
        <name>a divalent metal cation</name>
        <dbReference type="ChEBI" id="CHEBI:60240"/>
        <label>2</label>
    </ligand>
</feature>
<dbReference type="AlphaFoldDB" id="A0A5N0ULR6"/>
<evidence type="ECO:0000313" key="6">
    <source>
        <dbReference type="Proteomes" id="UP000319769"/>
    </source>
</evidence>
<dbReference type="OrthoDB" id="9795018at2"/>
<evidence type="ECO:0000313" key="5">
    <source>
        <dbReference type="EMBL" id="KAA9150183.1"/>
    </source>
</evidence>
<dbReference type="PROSITE" id="PS51347">
    <property type="entry name" value="PHOSPHOTRIESTERASE_2"/>
    <property type="match status" value="1"/>
</dbReference>
<comment type="cofactor">
    <cofactor evidence="3">
        <name>a divalent metal cation</name>
        <dbReference type="ChEBI" id="CHEBI:60240"/>
    </cofactor>
    <text evidence="3">Binds 2 divalent metal cations per subunit.</text>
</comment>
<keyword evidence="6" id="KW-1185">Reference proteome</keyword>
<feature type="binding site" evidence="3">
    <location>
        <position position="223"/>
    </location>
    <ligand>
        <name>a divalent metal cation</name>
        <dbReference type="ChEBI" id="CHEBI:60240"/>
        <label>2</label>
    </ligand>
</feature>
<evidence type="ECO:0000256" key="4">
    <source>
        <dbReference type="PROSITE-ProRule" id="PRU00679"/>
    </source>
</evidence>
<feature type="binding site" evidence="3">
    <location>
        <position position="161"/>
    </location>
    <ligand>
        <name>a divalent metal cation</name>
        <dbReference type="ChEBI" id="CHEBI:60240"/>
        <label>1</label>
    </ligand>
</feature>
<accession>A0A5N0ULR6</accession>
<evidence type="ECO:0000256" key="2">
    <source>
        <dbReference type="ARBA" id="ARBA00022801"/>
    </source>
</evidence>
<dbReference type="PANTHER" id="PTHR10819:SF3">
    <property type="entry name" value="PHOSPHOTRIESTERASE-RELATED PROTEIN"/>
    <property type="match status" value="1"/>
</dbReference>
<sequence>MTAVQTVTGPVPAAELGLTLPHEHLANDIRSAVRPPRDPELNWLREAKTAPDIAWLLREEPYACLDHCVLDDARATEADLTAFAEAGGRTVIDLTPPGIGRNPEALRGFAERTGVRIVMGSGWYLEPFHPAGISVTGEQELAAGLVAEFSGPGIRPGVIGEIGVSPDFTPDEHKTLRAAARAQRETGVPLFVHLPGWQRRAHEVLDIVLGDYGVAPEAVVLCHMDPSGEDGGYQRAVAERGVWLEFDMIGMPFTYPGEGTSPPPDRTALAIAELVHNGHERQLLLSHDVFLKSMLTTYGGNGFRYVPTLFAQRLAELGVSAGELLTTNPARLFAAAAKGN</sequence>
<dbReference type="InterPro" id="IPR001559">
    <property type="entry name" value="Phosphotriesterase"/>
</dbReference>
<proteinExistence type="inferred from homology"/>
<dbReference type="InterPro" id="IPR032466">
    <property type="entry name" value="Metal_Hydrolase"/>
</dbReference>
<dbReference type="GO" id="GO:0016788">
    <property type="term" value="F:hydrolase activity, acting on ester bonds"/>
    <property type="evidence" value="ECO:0007669"/>
    <property type="project" value="InterPro"/>
</dbReference>
<organism evidence="5 6">
    <name type="scientific">Amycolatopsis acidicola</name>
    <dbReference type="NCBI Taxonomy" id="2596893"/>
    <lineage>
        <taxon>Bacteria</taxon>
        <taxon>Bacillati</taxon>
        <taxon>Actinomycetota</taxon>
        <taxon>Actinomycetes</taxon>
        <taxon>Pseudonocardiales</taxon>
        <taxon>Pseudonocardiaceae</taxon>
        <taxon>Amycolatopsis</taxon>
    </lineage>
</organism>
<dbReference type="Proteomes" id="UP000319769">
    <property type="component" value="Unassembled WGS sequence"/>
</dbReference>
<dbReference type="EMBL" id="VMNW02000123">
    <property type="protein sequence ID" value="KAA9150183.1"/>
    <property type="molecule type" value="Genomic_DNA"/>
</dbReference>
<evidence type="ECO:0000256" key="3">
    <source>
        <dbReference type="PIRSR" id="PIRSR601559-52"/>
    </source>
</evidence>
<feature type="binding site" evidence="3">
    <location>
        <position position="24"/>
    </location>
    <ligand>
        <name>a divalent metal cation</name>
        <dbReference type="ChEBI" id="CHEBI:60240"/>
        <label>1</label>
    </ligand>
</feature>
<feature type="binding site" evidence="3">
    <location>
        <position position="288"/>
    </location>
    <ligand>
        <name>a divalent metal cation</name>
        <dbReference type="ChEBI" id="CHEBI:60240"/>
        <label>1</label>
    </ligand>
</feature>
<dbReference type="SUPFAM" id="SSF51556">
    <property type="entry name" value="Metallo-dependent hydrolases"/>
    <property type="match status" value="1"/>
</dbReference>
<dbReference type="InterPro" id="IPR017947">
    <property type="entry name" value="AryldialkylPase_Zn-BS"/>
</dbReference>
<keyword evidence="2" id="KW-0378">Hydrolase</keyword>
<dbReference type="PROSITE" id="PS01322">
    <property type="entry name" value="PHOSPHOTRIESTERASE_1"/>
    <property type="match status" value="1"/>
</dbReference>
<comment type="caution">
    <text evidence="5">The sequence shown here is derived from an EMBL/GenBank/DDBJ whole genome shotgun (WGS) entry which is preliminary data.</text>
</comment>
<evidence type="ECO:0000256" key="1">
    <source>
        <dbReference type="ARBA" id="ARBA00022723"/>
    </source>
</evidence>
<dbReference type="RefSeq" id="WP_144757974.1">
    <property type="nucleotide sequence ID" value="NZ_VMNW02000123.1"/>
</dbReference>
<gene>
    <name evidence="5" type="ORF">FPZ12_041785</name>
</gene>
<comment type="similarity">
    <text evidence="4">Belongs to the metallo-dependent hydrolases superfamily. Phosphotriesterase family.</text>
</comment>
<protein>
    <submittedName>
        <fullName evidence="5">Phosphotriesterase</fullName>
    </submittedName>
</protein>